<evidence type="ECO:0000259" key="17">
    <source>
        <dbReference type="PROSITE" id="PS51002"/>
    </source>
</evidence>
<organism evidence="19">
    <name type="scientific">Sphaerothecum destruens</name>
    <dbReference type="NCBI Taxonomy" id="42893"/>
    <lineage>
        <taxon>Eukaryota</taxon>
        <taxon>Ichthyosporea</taxon>
        <taxon>Dermocystida</taxon>
        <taxon>Sphaerothecum</taxon>
    </lineage>
</organism>
<dbReference type="SUPFAM" id="SSF81648">
    <property type="entry name" value="a domain/subunit of cytochrome bc1 complex (Ubiquinol-cytochrome c reductase)"/>
    <property type="match status" value="1"/>
</dbReference>
<dbReference type="EMBL" id="MG832660">
    <property type="protein sequence ID" value="QID02693.1"/>
    <property type="molecule type" value="Genomic_DNA"/>
</dbReference>
<evidence type="ECO:0000256" key="10">
    <source>
        <dbReference type="ARBA" id="ARBA00022989"/>
    </source>
</evidence>
<keyword evidence="11 15" id="KW-0408">Iron</keyword>
<feature type="binding site" description="axial binding residue" evidence="15">
    <location>
        <position position="82"/>
    </location>
    <ligand>
        <name>heme b</name>
        <dbReference type="ChEBI" id="CHEBI:60344"/>
        <label>b562</label>
    </ligand>
    <ligandPart>
        <name>Fe</name>
        <dbReference type="ChEBI" id="CHEBI:18248"/>
    </ligandPart>
</feature>
<evidence type="ECO:0000256" key="14">
    <source>
        <dbReference type="PIRSR" id="PIRSR038885-1"/>
    </source>
</evidence>
<protein>
    <recommendedName>
        <fullName evidence="2 16">Cytochrome b</fullName>
    </recommendedName>
</protein>
<dbReference type="CDD" id="cd00290">
    <property type="entry name" value="cytochrome_b_C"/>
    <property type="match status" value="1"/>
</dbReference>
<keyword evidence="12 16" id="KW-0496">Mitochondrion</keyword>
<dbReference type="SUPFAM" id="SSF81342">
    <property type="entry name" value="Transmembrane di-heme cytochromes"/>
    <property type="match status" value="1"/>
</dbReference>
<keyword evidence="6 16" id="KW-0812">Transmembrane</keyword>
<feature type="binding site" description="axial binding residue" evidence="15">
    <location>
        <position position="183"/>
    </location>
    <ligand>
        <name>heme b</name>
        <dbReference type="ChEBI" id="CHEBI:60344"/>
        <label>b562</label>
    </ligand>
    <ligandPart>
        <name>Fe</name>
        <dbReference type="ChEBI" id="CHEBI:18248"/>
    </ligandPart>
</feature>
<dbReference type="InterPro" id="IPR048260">
    <property type="entry name" value="Cytochrome_b_C_euk/bac"/>
</dbReference>
<dbReference type="GO" id="GO:0008121">
    <property type="term" value="F:quinol-cytochrome-c reductase activity"/>
    <property type="evidence" value="ECO:0007669"/>
    <property type="project" value="InterPro"/>
</dbReference>
<evidence type="ECO:0000256" key="11">
    <source>
        <dbReference type="ARBA" id="ARBA00023004"/>
    </source>
</evidence>
<keyword evidence="10 16" id="KW-1133">Transmembrane helix</keyword>
<comment type="cofactor">
    <cofactor evidence="16">
        <name>heme b</name>
        <dbReference type="ChEBI" id="CHEBI:60344"/>
    </cofactor>
    <text evidence="16">Binds 2 heme groups non-covalently.</text>
</comment>
<keyword evidence="5 16" id="KW-0679">Respiratory chain</keyword>
<evidence type="ECO:0000259" key="18">
    <source>
        <dbReference type="PROSITE" id="PS51003"/>
    </source>
</evidence>
<feature type="transmembrane region" description="Helical" evidence="16">
    <location>
        <begin position="179"/>
        <end position="201"/>
    </location>
</feature>
<dbReference type="Pfam" id="PF00032">
    <property type="entry name" value="Cytochrom_B_C"/>
    <property type="match status" value="1"/>
</dbReference>
<dbReference type="Gene3D" id="1.20.810.10">
    <property type="entry name" value="Cytochrome Bc1 Complex, Chain C"/>
    <property type="match status" value="1"/>
</dbReference>
<keyword evidence="7 15" id="KW-0479">Metal-binding</keyword>
<dbReference type="PANTHER" id="PTHR19271">
    <property type="entry name" value="CYTOCHROME B"/>
    <property type="match status" value="1"/>
</dbReference>
<dbReference type="InterPro" id="IPR016174">
    <property type="entry name" value="Di-haem_cyt_TM"/>
</dbReference>
<evidence type="ECO:0000256" key="4">
    <source>
        <dbReference type="ARBA" id="ARBA00022617"/>
    </source>
</evidence>
<evidence type="ECO:0000256" key="2">
    <source>
        <dbReference type="ARBA" id="ARBA00013531"/>
    </source>
</evidence>
<dbReference type="GO" id="GO:0045275">
    <property type="term" value="C:respiratory chain complex III"/>
    <property type="evidence" value="ECO:0007669"/>
    <property type="project" value="InterPro"/>
</dbReference>
<feature type="transmembrane region" description="Helical" evidence="16">
    <location>
        <begin position="348"/>
        <end position="373"/>
    </location>
</feature>
<sequence length="380" mass="44216">MRFVKSNQVLQGLSGVLLEYPCPVNISYMWNFGSLLGIVLMVQLLTGIFLAMHYVPNIELAFFSVEHIMRDVLNGWILRYFHANGASMFFILVYLHIGRGLYYGSYLAPRILPWFIGVVIFLVMMITAFLGYVLPWGQMSLWGATVITNLVSAIPGIGTDIVIWLWGGFSVDNATLNRFFVLHFLLPFLLIVLVVFHIIFLHDVRANNPVGVESNIDNLRFNPYFVIKDSISFFIFFIFFSYFVFFVPNMLGHVDNYIEANSLVTPVHIQPEWYFLFAYAILRSIPDKLLGVLALLFSVLILFVLPFIHNIELRSTSFRPVYRVLFWFFVWNFFLLTWLGAKPIQEPYIIVSQLSGLFYFLYFLFFMPFIGYFEKILLQI</sequence>
<keyword evidence="9 16" id="KW-0249">Electron transport</keyword>
<dbReference type="PANTHER" id="PTHR19271:SF16">
    <property type="entry name" value="CYTOCHROME B"/>
    <property type="match status" value="1"/>
</dbReference>
<dbReference type="RefSeq" id="YP_009734650.1">
    <property type="nucleotide sequence ID" value="NC_046408.1"/>
</dbReference>
<dbReference type="InterPro" id="IPR030689">
    <property type="entry name" value="Cytochrome_b"/>
</dbReference>
<evidence type="ECO:0000256" key="7">
    <source>
        <dbReference type="ARBA" id="ARBA00022723"/>
    </source>
</evidence>
<feature type="transmembrane region" description="Helical" evidence="16">
    <location>
        <begin position="112"/>
        <end position="134"/>
    </location>
</feature>
<comment type="similarity">
    <text evidence="16">Belongs to the cytochrome b family.</text>
</comment>
<dbReference type="PROSITE" id="PS51002">
    <property type="entry name" value="CYTB_NTER"/>
    <property type="match status" value="1"/>
</dbReference>
<dbReference type="GO" id="GO:0006122">
    <property type="term" value="P:mitochondrial electron transport, ubiquinol to cytochrome c"/>
    <property type="evidence" value="ECO:0007669"/>
    <property type="project" value="TreeGrafter"/>
</dbReference>
<feature type="transmembrane region" description="Helical" evidence="16">
    <location>
        <begin position="28"/>
        <end position="55"/>
    </location>
</feature>
<dbReference type="InterPro" id="IPR005797">
    <property type="entry name" value="Cyt_b/b6_N"/>
</dbReference>
<evidence type="ECO:0000256" key="5">
    <source>
        <dbReference type="ARBA" id="ARBA00022660"/>
    </source>
</evidence>
<feature type="transmembrane region" description="Helical" evidence="16">
    <location>
        <begin position="289"/>
        <end position="309"/>
    </location>
</feature>
<dbReference type="GeneID" id="44790191"/>
<evidence type="ECO:0000313" key="19">
    <source>
        <dbReference type="EMBL" id="QID02693.1"/>
    </source>
</evidence>
<evidence type="ECO:0000256" key="6">
    <source>
        <dbReference type="ARBA" id="ARBA00022692"/>
    </source>
</evidence>
<feature type="domain" description="Cytochrome b/b6 N-terminal region profile" evidence="17">
    <location>
        <begin position="1"/>
        <end position="210"/>
    </location>
</feature>
<dbReference type="InterPro" id="IPR005798">
    <property type="entry name" value="Cyt_b/b6_C"/>
</dbReference>
<evidence type="ECO:0000256" key="8">
    <source>
        <dbReference type="ARBA" id="ARBA00022792"/>
    </source>
</evidence>
<evidence type="ECO:0000256" key="16">
    <source>
        <dbReference type="RuleBase" id="RU362117"/>
    </source>
</evidence>
<keyword evidence="4 15" id="KW-0349">Heme</keyword>
<dbReference type="InterPro" id="IPR027387">
    <property type="entry name" value="Cytb/b6-like_sf"/>
</dbReference>
<comment type="function">
    <text evidence="16">Component of the ubiquinol-cytochrome c reductase complex (complex III or cytochrome b-c1 complex) that is part of the mitochondrial respiratory chain. The b-c1 complex mediates electron transfer from ubiquinol to cytochrome c. Contributes to the generation of a proton gradient across the mitochondrial membrane that is then used for ATP synthesis.</text>
</comment>
<feature type="domain" description="Cytochrome b/b6 C-terminal region profile" evidence="18">
    <location>
        <begin position="211"/>
        <end position="380"/>
    </location>
</feature>
<feature type="transmembrane region" description="Helical" evidence="16">
    <location>
        <begin position="321"/>
        <end position="341"/>
    </location>
</feature>
<dbReference type="InterPro" id="IPR048259">
    <property type="entry name" value="Cytochrome_b_N_euk/bac"/>
</dbReference>
<keyword evidence="3 16" id="KW-0813">Transport</keyword>
<dbReference type="GO" id="GO:0046872">
    <property type="term" value="F:metal ion binding"/>
    <property type="evidence" value="ECO:0007669"/>
    <property type="project" value="UniProtKB-UniRule"/>
</dbReference>
<feature type="binding site" evidence="14">
    <location>
        <position position="202"/>
    </location>
    <ligand>
        <name>a ubiquinone</name>
        <dbReference type="ChEBI" id="CHEBI:16389"/>
    </ligand>
</feature>
<proteinExistence type="inferred from homology"/>
<comment type="subcellular location">
    <subcellularLocation>
        <location evidence="1">Mitochondrion inner membrane</location>
        <topology evidence="1">Multi-pass membrane protein</topology>
    </subcellularLocation>
</comment>
<dbReference type="PIRSF" id="PIRSF038885">
    <property type="entry name" value="COB"/>
    <property type="match status" value="1"/>
</dbReference>
<evidence type="ECO:0000256" key="15">
    <source>
        <dbReference type="PIRSR" id="PIRSR038885-2"/>
    </source>
</evidence>
<feature type="transmembrane region" description="Helical" evidence="16">
    <location>
        <begin position="146"/>
        <end position="167"/>
    </location>
</feature>
<gene>
    <name evidence="19" type="primary">cob</name>
</gene>
<dbReference type="GO" id="GO:0005743">
    <property type="term" value="C:mitochondrial inner membrane"/>
    <property type="evidence" value="ECO:0007669"/>
    <property type="project" value="UniProtKB-SubCell"/>
</dbReference>
<evidence type="ECO:0000256" key="1">
    <source>
        <dbReference type="ARBA" id="ARBA00004448"/>
    </source>
</evidence>
<accession>A0A6H2U287</accession>
<geneLocation type="mitochondrion" evidence="19"/>
<dbReference type="GO" id="GO:0016491">
    <property type="term" value="F:oxidoreductase activity"/>
    <property type="evidence" value="ECO:0007669"/>
    <property type="project" value="UniProtKB-UniRule"/>
</dbReference>
<keyword evidence="8" id="KW-0999">Mitochondrion inner membrane</keyword>
<feature type="transmembrane region" description="Helical" evidence="16">
    <location>
        <begin position="230"/>
        <end position="251"/>
    </location>
</feature>
<keyword evidence="13 16" id="KW-0472">Membrane</keyword>
<dbReference type="AlphaFoldDB" id="A0A6H2U287"/>
<feature type="transmembrane region" description="Helical" evidence="16">
    <location>
        <begin position="76"/>
        <end position="97"/>
    </location>
</feature>
<evidence type="ECO:0000256" key="9">
    <source>
        <dbReference type="ARBA" id="ARBA00022982"/>
    </source>
</evidence>
<evidence type="ECO:0000256" key="13">
    <source>
        <dbReference type="ARBA" id="ARBA00023136"/>
    </source>
</evidence>
<evidence type="ECO:0000256" key="3">
    <source>
        <dbReference type="ARBA" id="ARBA00022448"/>
    </source>
</evidence>
<name>A0A6H2U287_9EUKA</name>
<dbReference type="PROSITE" id="PS51003">
    <property type="entry name" value="CYTB_CTER"/>
    <property type="match status" value="1"/>
</dbReference>
<reference evidence="19" key="1">
    <citation type="journal article" date="2020" name="Parasit. Vectors">
        <title>The complete mitochondrial genome of a parasite at the animal-fungal boundary.</title>
        <authorList>
            <person name="Sana S."/>
            <person name="Hardouin E.A."/>
            <person name="Paley R."/>
            <person name="Zhang T."/>
            <person name="Andreou D."/>
        </authorList>
    </citation>
    <scope>NUCLEOTIDE SEQUENCE</scope>
</reference>
<evidence type="ECO:0000256" key="12">
    <source>
        <dbReference type="ARBA" id="ARBA00023128"/>
    </source>
</evidence>
<dbReference type="CDD" id="cd00284">
    <property type="entry name" value="Cytochrome_b_N"/>
    <property type="match status" value="1"/>
</dbReference>
<dbReference type="Pfam" id="PF00033">
    <property type="entry name" value="Cytochrome_B"/>
    <property type="match status" value="1"/>
</dbReference>
<comment type="cofactor">
    <cofactor evidence="15">
        <name>heme</name>
        <dbReference type="ChEBI" id="CHEBI:30413"/>
    </cofactor>
    <text evidence="15">Binds 2 heme groups non-covalently.</text>
</comment>
<feature type="binding site" description="axial binding residue" evidence="15">
    <location>
        <position position="197"/>
    </location>
    <ligand>
        <name>heme b</name>
        <dbReference type="ChEBI" id="CHEBI:60344"/>
        <label>b566</label>
    </ligand>
    <ligandPart>
        <name>Fe</name>
        <dbReference type="ChEBI" id="CHEBI:18248"/>
    </ligandPart>
</feature>
<dbReference type="InterPro" id="IPR036150">
    <property type="entry name" value="Cyt_b/b6_C_sf"/>
</dbReference>
<feature type="binding site" description="axial binding residue" evidence="15">
    <location>
        <position position="96"/>
    </location>
    <ligand>
        <name>heme b</name>
        <dbReference type="ChEBI" id="CHEBI:60344"/>
        <label>b566</label>
    </ligand>
    <ligandPart>
        <name>Fe</name>
        <dbReference type="ChEBI" id="CHEBI:18248"/>
    </ligandPart>
</feature>